<dbReference type="Proteomes" id="UP001152798">
    <property type="component" value="Chromosome 5"/>
</dbReference>
<dbReference type="AlphaFoldDB" id="A0A9P0MT19"/>
<evidence type="ECO:0000259" key="4">
    <source>
        <dbReference type="Pfam" id="PF18018"/>
    </source>
</evidence>
<feature type="domain" description="DNA polymerase delta subunit OB-fold" evidence="4">
    <location>
        <begin position="45"/>
        <end position="173"/>
    </location>
</feature>
<evidence type="ECO:0000313" key="6">
    <source>
        <dbReference type="Proteomes" id="UP001152798"/>
    </source>
</evidence>
<evidence type="ECO:0000256" key="2">
    <source>
        <dbReference type="ARBA" id="ARBA00022705"/>
    </source>
</evidence>
<sequence>MKSLAVDFEINPEEKLFEESVIKDECVYADLSSKFKFRTRDFSRQYAHIYTKRLLQMKDIITKRAKQKWGDELKIRRLAELQDDSNSRCVVIGTLYKDQELKPSILKEISEEFQLVPQKKMVRFVSDTDKVILEDELQRIVLIGIDASTVVTGTVCAVLGVEDASGKFNVESICFPGPQAPSPFILLPKNSNKYALLLSGLDLATSSDTLLSLQLLIQWLSGWLGSEQETTSFVLIAGGLLRSTSEDLEGKIVGTSIDSSSDITTALQLADELFAELSETMNVELMPGQFDPTNYLLPQQPVNLRVFPKAMANKTFNGGTNPHKFQVENVLFTGSSGEPITDIGRYSKMEDPLDALEATFHWGHLAPTAPDTLGCYPYYDEDPFVLEEQPDVFFSSNHSSFNSKIIEFNHGDVVQKTALVCIPSFSKTKTAVLVNLSTLECSPIGCET</sequence>
<keyword evidence="2" id="KW-0235">DNA replication</keyword>
<dbReference type="Pfam" id="PF18018">
    <property type="entry name" value="DNA_pol_D_N"/>
    <property type="match status" value="1"/>
</dbReference>
<dbReference type="PANTHER" id="PTHR10416:SF0">
    <property type="entry name" value="DNA POLYMERASE DELTA SUBUNIT 2"/>
    <property type="match status" value="1"/>
</dbReference>
<dbReference type="InterPro" id="IPR007185">
    <property type="entry name" value="DNA_pol_a/d/e_bsu"/>
</dbReference>
<dbReference type="GO" id="GO:0006271">
    <property type="term" value="P:DNA strand elongation involved in DNA replication"/>
    <property type="evidence" value="ECO:0007669"/>
    <property type="project" value="TreeGrafter"/>
</dbReference>
<dbReference type="InterPro" id="IPR024826">
    <property type="entry name" value="DNA_pol_delta/II_ssu"/>
</dbReference>
<protein>
    <recommendedName>
        <fullName evidence="7">DNA polymerase delta small subunit</fullName>
    </recommendedName>
</protein>
<proteinExistence type="inferred from homology"/>
<dbReference type="EMBL" id="OV725081">
    <property type="protein sequence ID" value="CAH1402266.1"/>
    <property type="molecule type" value="Genomic_DNA"/>
</dbReference>
<comment type="similarity">
    <text evidence="1">Belongs to the DNA polymerase delta/II small subunit family.</text>
</comment>
<dbReference type="Pfam" id="PF04042">
    <property type="entry name" value="DNA_pol_E_B"/>
    <property type="match status" value="1"/>
</dbReference>
<evidence type="ECO:0000313" key="5">
    <source>
        <dbReference type="EMBL" id="CAH1402266.1"/>
    </source>
</evidence>
<dbReference type="GO" id="GO:0043625">
    <property type="term" value="C:delta DNA polymerase complex"/>
    <property type="evidence" value="ECO:0007669"/>
    <property type="project" value="TreeGrafter"/>
</dbReference>
<keyword evidence="6" id="KW-1185">Reference proteome</keyword>
<reference evidence="5" key="1">
    <citation type="submission" date="2022-01" db="EMBL/GenBank/DDBJ databases">
        <authorList>
            <person name="King R."/>
        </authorList>
    </citation>
    <scope>NUCLEOTIDE SEQUENCE</scope>
</reference>
<dbReference type="Gene3D" id="3.60.21.50">
    <property type="match status" value="1"/>
</dbReference>
<evidence type="ECO:0000256" key="1">
    <source>
        <dbReference type="ARBA" id="ARBA00006035"/>
    </source>
</evidence>
<evidence type="ECO:0008006" key="7">
    <source>
        <dbReference type="Google" id="ProtNLM"/>
    </source>
</evidence>
<dbReference type="PANTHER" id="PTHR10416">
    <property type="entry name" value="DNA POLYMERASE DELTA SUBUNIT 2"/>
    <property type="match status" value="1"/>
</dbReference>
<gene>
    <name evidence="5" type="ORF">NEZAVI_LOCUS11129</name>
</gene>
<name>A0A9P0MT19_NEZVI</name>
<dbReference type="OrthoDB" id="3763at2759"/>
<evidence type="ECO:0000259" key="3">
    <source>
        <dbReference type="Pfam" id="PF04042"/>
    </source>
</evidence>
<dbReference type="Gene3D" id="2.40.50.430">
    <property type="match status" value="1"/>
</dbReference>
<dbReference type="GO" id="GO:0003677">
    <property type="term" value="F:DNA binding"/>
    <property type="evidence" value="ECO:0007669"/>
    <property type="project" value="InterPro"/>
</dbReference>
<dbReference type="InterPro" id="IPR040663">
    <property type="entry name" value="DNA_pol_D_N"/>
</dbReference>
<accession>A0A9P0MT19</accession>
<feature type="domain" description="DNA polymerase alpha/delta/epsilon subunit B" evidence="3">
    <location>
        <begin position="196"/>
        <end position="401"/>
    </location>
</feature>
<organism evidence="5 6">
    <name type="scientific">Nezara viridula</name>
    <name type="common">Southern green stink bug</name>
    <name type="synonym">Cimex viridulus</name>
    <dbReference type="NCBI Taxonomy" id="85310"/>
    <lineage>
        <taxon>Eukaryota</taxon>
        <taxon>Metazoa</taxon>
        <taxon>Ecdysozoa</taxon>
        <taxon>Arthropoda</taxon>
        <taxon>Hexapoda</taxon>
        <taxon>Insecta</taxon>
        <taxon>Pterygota</taxon>
        <taxon>Neoptera</taxon>
        <taxon>Paraneoptera</taxon>
        <taxon>Hemiptera</taxon>
        <taxon>Heteroptera</taxon>
        <taxon>Panheteroptera</taxon>
        <taxon>Pentatomomorpha</taxon>
        <taxon>Pentatomoidea</taxon>
        <taxon>Pentatomidae</taxon>
        <taxon>Pentatominae</taxon>
        <taxon>Nezara</taxon>
    </lineage>
</organism>